<proteinExistence type="predicted"/>
<evidence type="ECO:0000313" key="3">
    <source>
        <dbReference type="Proteomes" id="UP001596052"/>
    </source>
</evidence>
<reference evidence="3" key="1">
    <citation type="journal article" date="2019" name="Int. J. Syst. Evol. Microbiol.">
        <title>The Global Catalogue of Microorganisms (GCM) 10K type strain sequencing project: providing services to taxonomists for standard genome sequencing and annotation.</title>
        <authorList>
            <consortium name="The Broad Institute Genomics Platform"/>
            <consortium name="The Broad Institute Genome Sequencing Center for Infectious Disease"/>
            <person name="Wu L."/>
            <person name="Ma J."/>
        </authorList>
    </citation>
    <scope>NUCLEOTIDE SEQUENCE [LARGE SCALE GENOMIC DNA]</scope>
    <source>
        <strain evidence="3">CGMCC 4.1469</strain>
    </source>
</reference>
<dbReference type="Proteomes" id="UP001596052">
    <property type="component" value="Unassembled WGS sequence"/>
</dbReference>
<dbReference type="RefSeq" id="WP_377168795.1">
    <property type="nucleotide sequence ID" value="NZ_JBHSMQ010000006.1"/>
</dbReference>
<comment type="caution">
    <text evidence="2">The sequence shown here is derived from an EMBL/GenBank/DDBJ whole genome shotgun (WGS) entry which is preliminary data.</text>
</comment>
<protein>
    <submittedName>
        <fullName evidence="2">DUF5069 domain-containing protein</fullName>
    </submittedName>
</protein>
<keyword evidence="3" id="KW-1185">Reference proteome</keyword>
<sequence length="147" mass="16522">MSIDLTQRPPRSPRVRLGGYVILPRLLDKCRAEIAGKNGDYHYNCPLDQRFLSFTGIDPEALKAEAAKGLGDGDMFSWIEKTALHQRSDYEIAHWSEFRENAVPSDNESREYISAQIAKAGGAAREDIGTWFDFLDFDDYVSFGGKA</sequence>
<name>A0ABW0KT06_9BACT</name>
<dbReference type="InterPro" id="IPR031849">
    <property type="entry name" value="DUF5069"/>
</dbReference>
<evidence type="ECO:0000313" key="2">
    <source>
        <dbReference type="EMBL" id="MFC5456499.1"/>
    </source>
</evidence>
<organism evidence="2 3">
    <name type="scientific">Prosthecobacter fluviatilis</name>
    <dbReference type="NCBI Taxonomy" id="445931"/>
    <lineage>
        <taxon>Bacteria</taxon>
        <taxon>Pseudomonadati</taxon>
        <taxon>Verrucomicrobiota</taxon>
        <taxon>Verrucomicrobiia</taxon>
        <taxon>Verrucomicrobiales</taxon>
        <taxon>Verrucomicrobiaceae</taxon>
        <taxon>Prosthecobacter</taxon>
    </lineage>
</organism>
<accession>A0ABW0KT06</accession>
<feature type="domain" description="DUF5069" evidence="1">
    <location>
        <begin position="8"/>
        <end position="140"/>
    </location>
</feature>
<gene>
    <name evidence="2" type="ORF">ACFQDI_16665</name>
</gene>
<evidence type="ECO:0000259" key="1">
    <source>
        <dbReference type="Pfam" id="PF16798"/>
    </source>
</evidence>
<dbReference type="EMBL" id="JBHSMQ010000006">
    <property type="protein sequence ID" value="MFC5456499.1"/>
    <property type="molecule type" value="Genomic_DNA"/>
</dbReference>
<dbReference type="Pfam" id="PF16798">
    <property type="entry name" value="DUF5069"/>
    <property type="match status" value="1"/>
</dbReference>